<dbReference type="NCBIfam" id="TIGR02822">
    <property type="entry name" value="adh_fam_2"/>
    <property type="match status" value="1"/>
</dbReference>
<gene>
    <name evidence="7" type="ORF">UC35_17085</name>
</gene>
<evidence type="ECO:0000313" key="7">
    <source>
        <dbReference type="EMBL" id="AMO25531.1"/>
    </source>
</evidence>
<evidence type="ECO:0000256" key="1">
    <source>
        <dbReference type="ARBA" id="ARBA00001947"/>
    </source>
</evidence>
<dbReference type="PROSITE" id="PS00059">
    <property type="entry name" value="ADH_ZINC"/>
    <property type="match status" value="1"/>
</dbReference>
<dbReference type="Pfam" id="PF08240">
    <property type="entry name" value="ADH_N"/>
    <property type="match status" value="1"/>
</dbReference>
<dbReference type="Gene3D" id="3.90.180.10">
    <property type="entry name" value="Medium-chain alcohol dehydrogenases, catalytic domain"/>
    <property type="match status" value="1"/>
</dbReference>
<dbReference type="InterPro" id="IPR002328">
    <property type="entry name" value="ADH_Zn_CS"/>
</dbReference>
<name>A0A127K005_9BURK</name>
<proteinExistence type="inferred from homology"/>
<protein>
    <submittedName>
        <fullName evidence="7">Alcohol dehydrogenase</fullName>
    </submittedName>
</protein>
<evidence type="ECO:0000256" key="5">
    <source>
        <dbReference type="ARBA" id="ARBA00023002"/>
    </source>
</evidence>
<dbReference type="EMBL" id="CP010951">
    <property type="protein sequence ID" value="AMO25531.1"/>
    <property type="molecule type" value="Genomic_DNA"/>
</dbReference>
<dbReference type="AlphaFoldDB" id="A0A127K005"/>
<dbReference type="PATRIC" id="fig|94132.3.peg.3491"/>
<sequence length="329" mass="35004">MLAMAVDADAHRLVPQRKPLPPMGEQDVLVRVLACGVCRTDLHLIDAELPPRRPGVVPGHEVVGEVVARGARAMRFQHGQRVGIPWLGHTCGQCDFCRMARENLCDAPSFTGWDRDGGYAEYCAADERFCLALPGDDDAAHAAPLLCAGLIGFRSWRIAGGTAPRRLGIWGFGAAAHIVCQLAVAQGQQVYAFTRAGDTAGQAFARQLGAAWAGASEERPPVPLDASLIFAPAGPLVPAALALTRKGGVVVCGGIHMSPIPAFDYALLWGERELKSVANLTREDGEAFYRLLEKTPVRTHVQRFALAEANVAVAAVRGGRLQGAAVLIP</sequence>
<dbReference type="Gene3D" id="3.40.50.720">
    <property type="entry name" value="NAD(P)-binding Rossmann-like Domain"/>
    <property type="match status" value="1"/>
</dbReference>
<dbReference type="PANTHER" id="PTHR42940">
    <property type="entry name" value="ALCOHOL DEHYDROGENASE 1-RELATED"/>
    <property type="match status" value="1"/>
</dbReference>
<feature type="domain" description="Alcohol dehydrogenase-like N-terminal" evidence="6">
    <location>
        <begin position="24"/>
        <end position="134"/>
    </location>
</feature>
<dbReference type="SUPFAM" id="SSF51735">
    <property type="entry name" value="NAD(P)-binding Rossmann-fold domains"/>
    <property type="match status" value="1"/>
</dbReference>
<dbReference type="GO" id="GO:0004022">
    <property type="term" value="F:alcohol dehydrogenase (NAD+) activity"/>
    <property type="evidence" value="ECO:0007669"/>
    <property type="project" value="TreeGrafter"/>
</dbReference>
<evidence type="ECO:0000256" key="4">
    <source>
        <dbReference type="ARBA" id="ARBA00022833"/>
    </source>
</evidence>
<comment type="similarity">
    <text evidence="2">Belongs to the zinc-containing alcohol dehydrogenase family.</text>
</comment>
<dbReference type="InterPro" id="IPR013154">
    <property type="entry name" value="ADH-like_N"/>
</dbReference>
<dbReference type="GO" id="GO:0008270">
    <property type="term" value="F:zinc ion binding"/>
    <property type="evidence" value="ECO:0007669"/>
    <property type="project" value="InterPro"/>
</dbReference>
<dbReference type="SUPFAM" id="SSF50129">
    <property type="entry name" value="GroES-like"/>
    <property type="match status" value="1"/>
</dbReference>
<dbReference type="RefSeq" id="WP_061503897.1">
    <property type="nucleotide sequence ID" value="NZ_CP010951.1"/>
</dbReference>
<dbReference type="GO" id="GO:0005737">
    <property type="term" value="C:cytoplasm"/>
    <property type="evidence" value="ECO:0007669"/>
    <property type="project" value="TreeGrafter"/>
</dbReference>
<keyword evidence="5" id="KW-0560">Oxidoreductase</keyword>
<organism evidence="7 8">
    <name type="scientific">Ramlibacter tataouinensis</name>
    <dbReference type="NCBI Taxonomy" id="94132"/>
    <lineage>
        <taxon>Bacteria</taxon>
        <taxon>Pseudomonadati</taxon>
        <taxon>Pseudomonadota</taxon>
        <taxon>Betaproteobacteria</taxon>
        <taxon>Burkholderiales</taxon>
        <taxon>Comamonadaceae</taxon>
        <taxon>Ramlibacter</taxon>
    </lineage>
</organism>
<keyword evidence="3" id="KW-0479">Metal-binding</keyword>
<dbReference type="CDD" id="cd08298">
    <property type="entry name" value="CAD2"/>
    <property type="match status" value="1"/>
</dbReference>
<dbReference type="PANTHER" id="PTHR42940:SF8">
    <property type="entry name" value="VACUOLAR PROTEIN SORTING-ASSOCIATED PROTEIN 11"/>
    <property type="match status" value="1"/>
</dbReference>
<keyword evidence="4" id="KW-0862">Zinc</keyword>
<comment type="cofactor">
    <cofactor evidence="1">
        <name>Zn(2+)</name>
        <dbReference type="ChEBI" id="CHEBI:29105"/>
    </cofactor>
</comment>
<keyword evidence="8" id="KW-1185">Reference proteome</keyword>
<dbReference type="OrthoDB" id="9771084at2"/>
<evidence type="ECO:0000256" key="2">
    <source>
        <dbReference type="ARBA" id="ARBA00008072"/>
    </source>
</evidence>
<evidence type="ECO:0000259" key="6">
    <source>
        <dbReference type="Pfam" id="PF08240"/>
    </source>
</evidence>
<accession>A0A127K005</accession>
<dbReference type="InterPro" id="IPR014187">
    <property type="entry name" value="ADH_Zn_typ-2"/>
</dbReference>
<evidence type="ECO:0000313" key="8">
    <source>
        <dbReference type="Proteomes" id="UP000070433"/>
    </source>
</evidence>
<evidence type="ECO:0000256" key="3">
    <source>
        <dbReference type="ARBA" id="ARBA00022723"/>
    </source>
</evidence>
<dbReference type="InterPro" id="IPR036291">
    <property type="entry name" value="NAD(P)-bd_dom_sf"/>
</dbReference>
<reference evidence="7 8" key="1">
    <citation type="journal article" date="2014" name="Int. J. Syst. Evol. Microbiol.">
        <title>Ramlibacter solisilvae sp. nov., isolated from forest soil, and emended description of the genus Ramlibacter.</title>
        <authorList>
            <person name="Lee H.J."/>
            <person name="Lee S.H."/>
            <person name="Lee S.S."/>
            <person name="Lee J.S."/>
            <person name="Kim Y."/>
            <person name="Kim S.C."/>
            <person name="Jeon C.O."/>
        </authorList>
    </citation>
    <scope>NUCLEOTIDE SEQUENCE [LARGE SCALE GENOMIC DNA]</scope>
    <source>
        <strain evidence="7 8">5-10</strain>
    </source>
</reference>
<dbReference type="Proteomes" id="UP000070433">
    <property type="component" value="Chromosome"/>
</dbReference>
<dbReference type="InterPro" id="IPR011032">
    <property type="entry name" value="GroES-like_sf"/>
</dbReference>